<evidence type="ECO:0000313" key="1">
    <source>
        <dbReference type="EMBL" id="MDJ1135402.1"/>
    </source>
</evidence>
<sequence length="84" mass="8875">MRRAVAVDPSGGGKDTAGVAAGFLGVDQRLYFTHDRTRRMSSDQWARAACALTYETDATLILVEKNYGGDMVTGDPHGVGCAPA</sequence>
<dbReference type="RefSeq" id="WP_280842751.1">
    <property type="nucleotide sequence ID" value="NZ_JANCPR020000029.1"/>
</dbReference>
<protein>
    <submittedName>
        <fullName evidence="1">Uncharacterized protein</fullName>
    </submittedName>
</protein>
<dbReference type="EMBL" id="JANCPR020000029">
    <property type="protein sequence ID" value="MDJ1135402.1"/>
    <property type="molecule type" value="Genomic_DNA"/>
</dbReference>
<organism evidence="1 2">
    <name type="scientific">Streptomyces iconiensis</name>
    <dbReference type="NCBI Taxonomy" id="1384038"/>
    <lineage>
        <taxon>Bacteria</taxon>
        <taxon>Bacillati</taxon>
        <taxon>Actinomycetota</taxon>
        <taxon>Actinomycetes</taxon>
        <taxon>Kitasatosporales</taxon>
        <taxon>Streptomycetaceae</taxon>
        <taxon>Streptomyces</taxon>
    </lineage>
</organism>
<evidence type="ECO:0000313" key="2">
    <source>
        <dbReference type="Proteomes" id="UP001214441"/>
    </source>
</evidence>
<keyword evidence="2" id="KW-1185">Reference proteome</keyword>
<accession>A0ABT7A2V8</accession>
<name>A0ABT7A2V8_9ACTN</name>
<comment type="caution">
    <text evidence="1">The sequence shown here is derived from an EMBL/GenBank/DDBJ whole genome shotgun (WGS) entry which is preliminary data.</text>
</comment>
<reference evidence="1 2" key="1">
    <citation type="submission" date="2023-05" db="EMBL/GenBank/DDBJ databases">
        <title>Streptantibioticus silvisoli sp. nov., acidotolerant actinomycetes 1 from pine litter.</title>
        <authorList>
            <person name="Swiecimska M."/>
            <person name="Golinska P."/>
            <person name="Sangal V."/>
            <person name="Wachnowicz B."/>
            <person name="Goodfellow M."/>
        </authorList>
    </citation>
    <scope>NUCLEOTIDE SEQUENCE [LARGE SCALE GENOMIC DNA]</scope>
    <source>
        <strain evidence="1 2">DSM 42109</strain>
    </source>
</reference>
<dbReference type="Proteomes" id="UP001214441">
    <property type="component" value="Unassembled WGS sequence"/>
</dbReference>
<gene>
    <name evidence="1" type="ORF">NMN56_026235</name>
</gene>
<proteinExistence type="predicted"/>